<evidence type="ECO:0000313" key="3">
    <source>
        <dbReference type="Proteomes" id="UP000799772"/>
    </source>
</evidence>
<keyword evidence="3" id="KW-1185">Reference proteome</keyword>
<evidence type="ECO:0000313" key="2">
    <source>
        <dbReference type="EMBL" id="KAF2103161.1"/>
    </source>
</evidence>
<dbReference type="EMBL" id="ML978122">
    <property type="protein sequence ID" value="KAF2103161.1"/>
    <property type="molecule type" value="Genomic_DNA"/>
</dbReference>
<feature type="signal peptide" evidence="1">
    <location>
        <begin position="1"/>
        <end position="18"/>
    </location>
</feature>
<keyword evidence="1" id="KW-0732">Signal</keyword>
<gene>
    <name evidence="2" type="ORF">NA57DRAFT_52691</name>
</gene>
<sequence length="183" mass="19636">MAILLSALLFSLLGTAFAAPAPQQSGTVAPQPTEPIIITFNLVSTNVSSPDSIQPSLDDDRALIMFDPLHQDDLLLRTASNYNLPIFKLEGGSLHVKAPGPFGGADRWYASQKLVENQPITFAHKPNGNSGFSWNGPLISVGEFSGLFTLCKGPLGEDVIFWKGTDASCSMSFMQAIPRSEVL</sequence>
<dbReference type="OrthoDB" id="5317242at2759"/>
<name>A0A9P4IKC3_9PEZI</name>
<reference evidence="2" key="1">
    <citation type="journal article" date="2020" name="Stud. Mycol.">
        <title>101 Dothideomycetes genomes: a test case for predicting lifestyles and emergence of pathogens.</title>
        <authorList>
            <person name="Haridas S."/>
            <person name="Albert R."/>
            <person name="Binder M."/>
            <person name="Bloem J."/>
            <person name="Labutti K."/>
            <person name="Salamov A."/>
            <person name="Andreopoulos B."/>
            <person name="Baker S."/>
            <person name="Barry K."/>
            <person name="Bills G."/>
            <person name="Bluhm B."/>
            <person name="Cannon C."/>
            <person name="Castanera R."/>
            <person name="Culley D."/>
            <person name="Daum C."/>
            <person name="Ezra D."/>
            <person name="Gonzalez J."/>
            <person name="Henrissat B."/>
            <person name="Kuo A."/>
            <person name="Liang C."/>
            <person name="Lipzen A."/>
            <person name="Lutzoni F."/>
            <person name="Magnuson J."/>
            <person name="Mondo S."/>
            <person name="Nolan M."/>
            <person name="Ohm R."/>
            <person name="Pangilinan J."/>
            <person name="Park H.-J."/>
            <person name="Ramirez L."/>
            <person name="Alfaro M."/>
            <person name="Sun H."/>
            <person name="Tritt A."/>
            <person name="Yoshinaga Y."/>
            <person name="Zwiers L.-H."/>
            <person name="Turgeon B."/>
            <person name="Goodwin S."/>
            <person name="Spatafora J."/>
            <person name="Crous P."/>
            <person name="Grigoriev I."/>
        </authorList>
    </citation>
    <scope>NUCLEOTIDE SEQUENCE</scope>
    <source>
        <strain evidence="2">CBS 133067</strain>
    </source>
</reference>
<proteinExistence type="predicted"/>
<evidence type="ECO:0000256" key="1">
    <source>
        <dbReference type="SAM" id="SignalP"/>
    </source>
</evidence>
<dbReference type="Proteomes" id="UP000799772">
    <property type="component" value="Unassembled WGS sequence"/>
</dbReference>
<organism evidence="2 3">
    <name type="scientific">Rhizodiscina lignyota</name>
    <dbReference type="NCBI Taxonomy" id="1504668"/>
    <lineage>
        <taxon>Eukaryota</taxon>
        <taxon>Fungi</taxon>
        <taxon>Dikarya</taxon>
        <taxon>Ascomycota</taxon>
        <taxon>Pezizomycotina</taxon>
        <taxon>Dothideomycetes</taxon>
        <taxon>Pleosporomycetidae</taxon>
        <taxon>Aulographales</taxon>
        <taxon>Rhizodiscinaceae</taxon>
        <taxon>Rhizodiscina</taxon>
    </lineage>
</organism>
<feature type="chain" id="PRO_5040191739" evidence="1">
    <location>
        <begin position="19"/>
        <end position="183"/>
    </location>
</feature>
<dbReference type="AlphaFoldDB" id="A0A9P4IKC3"/>
<accession>A0A9P4IKC3</accession>
<protein>
    <submittedName>
        <fullName evidence="2">Uncharacterized protein</fullName>
    </submittedName>
</protein>
<comment type="caution">
    <text evidence="2">The sequence shown here is derived from an EMBL/GenBank/DDBJ whole genome shotgun (WGS) entry which is preliminary data.</text>
</comment>